<feature type="region of interest" description="Disordered" evidence="1">
    <location>
        <begin position="90"/>
        <end position="120"/>
    </location>
</feature>
<sequence>MSTASSRGGTKFSPTWTAEPQDNALTIWGSLERLTQPEISFSVSLFTVRMLRIRGCFVTISPETPGSQSENRMSTFCGAEDKERVHLQRHEGYGDPRGTGPLGDRQRDGQGLYRTEGQTSGGPTCCGCRSQMMVLMLLRISSMKGITSPTWTWTKCRRHFWAILMKVSHAMSCTPSCVSGPRRTTERSVNIGTTRRRNF</sequence>
<dbReference type="Proteomes" id="UP000314294">
    <property type="component" value="Unassembled WGS sequence"/>
</dbReference>
<dbReference type="EMBL" id="SRLO01000333">
    <property type="protein sequence ID" value="TNN60461.1"/>
    <property type="molecule type" value="Genomic_DNA"/>
</dbReference>
<proteinExistence type="predicted"/>
<name>A0A4Z2H4B4_9TELE</name>
<evidence type="ECO:0000313" key="2">
    <source>
        <dbReference type="EMBL" id="TNN60461.1"/>
    </source>
</evidence>
<evidence type="ECO:0000256" key="1">
    <source>
        <dbReference type="SAM" id="MobiDB-lite"/>
    </source>
</evidence>
<reference evidence="2 3" key="1">
    <citation type="submission" date="2019-03" db="EMBL/GenBank/DDBJ databases">
        <title>First draft genome of Liparis tanakae, snailfish: a comprehensive survey of snailfish specific genes.</title>
        <authorList>
            <person name="Kim W."/>
            <person name="Song I."/>
            <person name="Jeong J.-H."/>
            <person name="Kim D."/>
            <person name="Kim S."/>
            <person name="Ryu S."/>
            <person name="Song J.Y."/>
            <person name="Lee S.K."/>
        </authorList>
    </citation>
    <scope>NUCLEOTIDE SEQUENCE [LARGE SCALE GENOMIC DNA]</scope>
    <source>
        <tissue evidence="2">Muscle</tissue>
    </source>
</reference>
<feature type="region of interest" description="Disordered" evidence="1">
    <location>
        <begin position="177"/>
        <end position="199"/>
    </location>
</feature>
<accession>A0A4Z2H4B4</accession>
<comment type="caution">
    <text evidence="2">The sequence shown here is derived from an EMBL/GenBank/DDBJ whole genome shotgun (WGS) entry which is preliminary data.</text>
</comment>
<dbReference type="AlphaFoldDB" id="A0A4Z2H4B4"/>
<gene>
    <name evidence="2" type="ORF">EYF80_029312</name>
</gene>
<organism evidence="2 3">
    <name type="scientific">Liparis tanakae</name>
    <name type="common">Tanaka's snailfish</name>
    <dbReference type="NCBI Taxonomy" id="230148"/>
    <lineage>
        <taxon>Eukaryota</taxon>
        <taxon>Metazoa</taxon>
        <taxon>Chordata</taxon>
        <taxon>Craniata</taxon>
        <taxon>Vertebrata</taxon>
        <taxon>Euteleostomi</taxon>
        <taxon>Actinopterygii</taxon>
        <taxon>Neopterygii</taxon>
        <taxon>Teleostei</taxon>
        <taxon>Neoteleostei</taxon>
        <taxon>Acanthomorphata</taxon>
        <taxon>Eupercaria</taxon>
        <taxon>Perciformes</taxon>
        <taxon>Cottioidei</taxon>
        <taxon>Cottales</taxon>
        <taxon>Liparidae</taxon>
        <taxon>Liparis</taxon>
    </lineage>
</organism>
<protein>
    <submittedName>
        <fullName evidence="2">Uncharacterized protein</fullName>
    </submittedName>
</protein>
<evidence type="ECO:0000313" key="3">
    <source>
        <dbReference type="Proteomes" id="UP000314294"/>
    </source>
</evidence>
<keyword evidence="3" id="KW-1185">Reference proteome</keyword>